<comment type="caution">
    <text evidence="8">The sequence shown here is derived from an EMBL/GenBank/DDBJ whole genome shotgun (WGS) entry which is preliminary data.</text>
</comment>
<feature type="transmembrane region" description="Helical" evidence="7">
    <location>
        <begin position="188"/>
        <end position="207"/>
    </location>
</feature>
<feature type="transmembrane region" description="Helical" evidence="7">
    <location>
        <begin position="54"/>
        <end position="79"/>
    </location>
</feature>
<keyword evidence="9" id="KW-1185">Reference proteome</keyword>
<name>A0A366M6D8_9ACTN</name>
<proteinExistence type="inferred from homology"/>
<accession>A0A366M6D8</accession>
<comment type="subcellular location">
    <subcellularLocation>
        <location evidence="1">Cell membrane</location>
        <topology evidence="1">Multi-pass membrane protein</topology>
    </subcellularLocation>
</comment>
<evidence type="ECO:0000256" key="4">
    <source>
        <dbReference type="ARBA" id="ARBA00022692"/>
    </source>
</evidence>
<feature type="transmembrane region" description="Helical" evidence="7">
    <location>
        <begin position="458"/>
        <end position="482"/>
    </location>
</feature>
<feature type="transmembrane region" description="Helical" evidence="7">
    <location>
        <begin position="219"/>
        <end position="243"/>
    </location>
</feature>
<comment type="similarity">
    <text evidence="2">Belongs to the polysaccharide synthase family.</text>
</comment>
<evidence type="ECO:0000313" key="9">
    <source>
        <dbReference type="Proteomes" id="UP000253303"/>
    </source>
</evidence>
<dbReference type="InterPro" id="IPR050833">
    <property type="entry name" value="Poly_Biosynth_Transport"/>
</dbReference>
<feature type="transmembrane region" description="Helical" evidence="7">
    <location>
        <begin position="255"/>
        <end position="278"/>
    </location>
</feature>
<feature type="transmembrane region" description="Helical" evidence="7">
    <location>
        <begin position="156"/>
        <end position="176"/>
    </location>
</feature>
<dbReference type="EMBL" id="QMEY01000001">
    <property type="protein sequence ID" value="RBQ21766.1"/>
    <property type="molecule type" value="Genomic_DNA"/>
</dbReference>
<feature type="transmembrane region" description="Helical" evidence="7">
    <location>
        <begin position="123"/>
        <end position="144"/>
    </location>
</feature>
<keyword evidence="3" id="KW-1003">Cell membrane</keyword>
<dbReference type="AlphaFoldDB" id="A0A366M6D8"/>
<dbReference type="PANTHER" id="PTHR30250:SF10">
    <property type="entry name" value="LIPOPOLYSACCHARIDE BIOSYNTHESIS PROTEIN WZXC"/>
    <property type="match status" value="1"/>
</dbReference>
<feature type="transmembrane region" description="Helical" evidence="7">
    <location>
        <begin position="91"/>
        <end position="117"/>
    </location>
</feature>
<keyword evidence="6 7" id="KW-0472">Membrane</keyword>
<evidence type="ECO:0000256" key="6">
    <source>
        <dbReference type="ARBA" id="ARBA00023136"/>
    </source>
</evidence>
<gene>
    <name evidence="8" type="ORF">DP939_03485</name>
</gene>
<evidence type="ECO:0000256" key="2">
    <source>
        <dbReference type="ARBA" id="ARBA00007430"/>
    </source>
</evidence>
<protein>
    <submittedName>
        <fullName evidence="8">Lipopolysaccharide biosynthesis protein</fullName>
    </submittedName>
</protein>
<evidence type="ECO:0000313" key="8">
    <source>
        <dbReference type="EMBL" id="RBQ21766.1"/>
    </source>
</evidence>
<evidence type="ECO:0000256" key="1">
    <source>
        <dbReference type="ARBA" id="ARBA00004651"/>
    </source>
</evidence>
<evidence type="ECO:0000256" key="5">
    <source>
        <dbReference type="ARBA" id="ARBA00022989"/>
    </source>
</evidence>
<keyword evidence="4 7" id="KW-0812">Transmembrane</keyword>
<organism evidence="8 9">
    <name type="scientific">Spongiactinospora rosea</name>
    <dbReference type="NCBI Taxonomy" id="2248750"/>
    <lineage>
        <taxon>Bacteria</taxon>
        <taxon>Bacillati</taxon>
        <taxon>Actinomycetota</taxon>
        <taxon>Actinomycetes</taxon>
        <taxon>Streptosporangiales</taxon>
        <taxon>Streptosporangiaceae</taxon>
        <taxon>Spongiactinospora</taxon>
    </lineage>
</organism>
<keyword evidence="5 7" id="KW-1133">Transmembrane helix</keyword>
<feature type="transmembrane region" description="Helical" evidence="7">
    <location>
        <begin position="27"/>
        <end position="48"/>
    </location>
</feature>
<feature type="transmembrane region" description="Helical" evidence="7">
    <location>
        <begin position="398"/>
        <end position="419"/>
    </location>
</feature>
<dbReference type="Proteomes" id="UP000253303">
    <property type="component" value="Unassembled WGS sequence"/>
</dbReference>
<feature type="transmembrane region" description="Helical" evidence="7">
    <location>
        <begin position="431"/>
        <end position="452"/>
    </location>
</feature>
<dbReference type="Pfam" id="PF13440">
    <property type="entry name" value="Polysacc_synt_3"/>
    <property type="match status" value="1"/>
</dbReference>
<evidence type="ECO:0000256" key="7">
    <source>
        <dbReference type="SAM" id="Phobius"/>
    </source>
</evidence>
<dbReference type="GO" id="GO:0005886">
    <property type="term" value="C:plasma membrane"/>
    <property type="evidence" value="ECO:0007669"/>
    <property type="project" value="UniProtKB-SubCell"/>
</dbReference>
<dbReference type="RefSeq" id="WP_113978744.1">
    <property type="nucleotide sequence ID" value="NZ_QMEY01000001.1"/>
</dbReference>
<feature type="transmembrane region" description="Helical" evidence="7">
    <location>
        <begin position="311"/>
        <end position="332"/>
    </location>
</feature>
<feature type="transmembrane region" description="Helical" evidence="7">
    <location>
        <begin position="344"/>
        <end position="365"/>
    </location>
</feature>
<feature type="transmembrane region" description="Helical" evidence="7">
    <location>
        <begin position="372"/>
        <end position="392"/>
    </location>
</feature>
<evidence type="ECO:0000256" key="3">
    <source>
        <dbReference type="ARBA" id="ARBA00022475"/>
    </source>
</evidence>
<sequence length="501" mass="52182">MKEQPPDTTDGLADIGRKAGRGLGWSLLGNVVMKAGSFVMSLVLARLIDADQFGVFAVALAASQLMLHINDAGIIAATVQWRGRLSEIAPTATVMAIVSSVTLYAIFWTAAPLYALFVGSEDAVGVMRVLMLTNVVYGLSAVRSAALMRRFEHGKLALANLIGFCGNAALAITLAANGTGAMSFAYGQLLQAVITGILVITFARVRIRIGLDRAVARKLLVFGLPLCVTMGIEGLLLNVDLLLVGSAVDEHALGLYLMAFNISAWVPGLIGTAVRYVALPSFSRLAEDASGGSTDSVSEGARHAIPMLMSVVLPVAVLMGVLAPALVTFLYTAEWAPAAEALRFLAIVMTVRMLSALVTDILAALGRTKATMWLNLSWVGMLVPALLIGGRLDGIRGAAIAHACVAVLYALPVMVFVMHRAGVRLPPVALGLLRPLGGGAVAAVVMILLARAVGDSQFVQLCVAGGGGLLAFALVVVPRAVLVSMAAKAGLRPALRKESDA</sequence>
<reference evidence="8 9" key="1">
    <citation type="submission" date="2018-06" db="EMBL/GenBank/DDBJ databases">
        <title>Sphaerisporangium craniellae sp. nov., isolated from a marine sponge in the South China Sea.</title>
        <authorList>
            <person name="Li L."/>
        </authorList>
    </citation>
    <scope>NUCLEOTIDE SEQUENCE [LARGE SCALE GENOMIC DNA]</scope>
    <source>
        <strain evidence="8 9">LHW63015</strain>
    </source>
</reference>
<dbReference type="PANTHER" id="PTHR30250">
    <property type="entry name" value="PST FAMILY PREDICTED COLANIC ACID TRANSPORTER"/>
    <property type="match status" value="1"/>
</dbReference>
<dbReference type="OrthoDB" id="9770347at2"/>